<keyword evidence="2" id="KW-0808">Transferase</keyword>
<protein>
    <submittedName>
        <fullName evidence="9">G2035 protein</fullName>
    </submittedName>
</protein>
<dbReference type="Pfam" id="PF03062">
    <property type="entry name" value="MBOAT"/>
    <property type="match status" value="1"/>
</dbReference>
<gene>
    <name evidence="9" type="primary">g2035</name>
    <name evidence="9" type="ORF">VP750_LOCUS1743</name>
</gene>
<dbReference type="Proteomes" id="UP001497392">
    <property type="component" value="Unassembled WGS sequence"/>
</dbReference>
<feature type="transmembrane region" description="Helical" evidence="8">
    <location>
        <begin position="251"/>
        <end position="271"/>
    </location>
</feature>
<feature type="transmembrane region" description="Helical" evidence="8">
    <location>
        <begin position="276"/>
        <end position="296"/>
    </location>
</feature>
<evidence type="ECO:0000313" key="10">
    <source>
        <dbReference type="Proteomes" id="UP001497392"/>
    </source>
</evidence>
<keyword evidence="5 8" id="KW-0472">Membrane</keyword>
<feature type="transmembrane region" description="Helical" evidence="8">
    <location>
        <begin position="32"/>
        <end position="52"/>
    </location>
</feature>
<feature type="transmembrane region" description="Helical" evidence="8">
    <location>
        <begin position="95"/>
        <end position="116"/>
    </location>
</feature>
<evidence type="ECO:0000256" key="5">
    <source>
        <dbReference type="ARBA" id="ARBA00023136"/>
    </source>
</evidence>
<dbReference type="PANTHER" id="PTHR13906">
    <property type="entry name" value="PORCUPINE"/>
    <property type="match status" value="1"/>
</dbReference>
<name>A0ABP1FN55_9CHLO</name>
<evidence type="ECO:0000256" key="6">
    <source>
        <dbReference type="ARBA" id="ARBA00023315"/>
    </source>
</evidence>
<feature type="transmembrane region" description="Helical" evidence="8">
    <location>
        <begin position="64"/>
        <end position="89"/>
    </location>
</feature>
<keyword evidence="10" id="KW-1185">Reference proteome</keyword>
<evidence type="ECO:0000256" key="8">
    <source>
        <dbReference type="SAM" id="Phobius"/>
    </source>
</evidence>
<evidence type="ECO:0000313" key="9">
    <source>
        <dbReference type="EMBL" id="CAL5220084.1"/>
    </source>
</evidence>
<feature type="transmembrane region" description="Helical" evidence="8">
    <location>
        <begin position="370"/>
        <end position="391"/>
    </location>
</feature>
<keyword evidence="4 8" id="KW-1133">Transmembrane helix</keyword>
<feature type="transmembrane region" description="Helical" evidence="8">
    <location>
        <begin position="412"/>
        <end position="432"/>
    </location>
</feature>
<feature type="region of interest" description="Disordered" evidence="7">
    <location>
        <begin position="468"/>
        <end position="499"/>
    </location>
</feature>
<feature type="transmembrane region" description="Helical" evidence="8">
    <location>
        <begin position="218"/>
        <end position="239"/>
    </location>
</feature>
<dbReference type="InterPro" id="IPR049941">
    <property type="entry name" value="LPLAT_7/PORCN-like"/>
</dbReference>
<evidence type="ECO:0000256" key="1">
    <source>
        <dbReference type="ARBA" id="ARBA00004141"/>
    </source>
</evidence>
<organism evidence="9 10">
    <name type="scientific">Coccomyxa viridis</name>
    <dbReference type="NCBI Taxonomy" id="1274662"/>
    <lineage>
        <taxon>Eukaryota</taxon>
        <taxon>Viridiplantae</taxon>
        <taxon>Chlorophyta</taxon>
        <taxon>core chlorophytes</taxon>
        <taxon>Trebouxiophyceae</taxon>
        <taxon>Trebouxiophyceae incertae sedis</taxon>
        <taxon>Coccomyxaceae</taxon>
        <taxon>Coccomyxa</taxon>
    </lineage>
</organism>
<keyword evidence="6" id="KW-0012">Acyltransferase</keyword>
<evidence type="ECO:0000256" key="4">
    <source>
        <dbReference type="ARBA" id="ARBA00022989"/>
    </source>
</evidence>
<reference evidence="9 10" key="1">
    <citation type="submission" date="2024-06" db="EMBL/GenBank/DDBJ databases">
        <authorList>
            <person name="Kraege A."/>
            <person name="Thomma B."/>
        </authorList>
    </citation>
    <scope>NUCLEOTIDE SEQUENCE [LARGE SCALE GENOMIC DNA]</scope>
</reference>
<proteinExistence type="predicted"/>
<comment type="caution">
    <text evidence="9">The sequence shown here is derived from an EMBL/GenBank/DDBJ whole genome shotgun (WGS) entry which is preliminary data.</text>
</comment>
<feature type="compositionally biased region" description="Basic and acidic residues" evidence="7">
    <location>
        <begin position="470"/>
        <end position="480"/>
    </location>
</feature>
<feature type="compositionally biased region" description="Polar residues" evidence="7">
    <location>
        <begin position="490"/>
        <end position="499"/>
    </location>
</feature>
<dbReference type="EMBL" id="CAXHTA020000003">
    <property type="protein sequence ID" value="CAL5220084.1"/>
    <property type="molecule type" value="Genomic_DNA"/>
</dbReference>
<accession>A0ABP1FN55</accession>
<evidence type="ECO:0000256" key="7">
    <source>
        <dbReference type="SAM" id="MobiDB-lite"/>
    </source>
</evidence>
<dbReference type="InterPro" id="IPR004299">
    <property type="entry name" value="MBOAT_fam"/>
</dbReference>
<dbReference type="PANTHER" id="PTHR13906:SF4">
    <property type="entry name" value="LYSOPHOSPHOLIPID ACYLTRANSFERASE 6"/>
    <property type="match status" value="1"/>
</dbReference>
<comment type="subcellular location">
    <subcellularLocation>
        <location evidence="1">Membrane</location>
        <topology evidence="1">Multi-pass membrane protein</topology>
    </subcellularLocation>
</comment>
<evidence type="ECO:0000256" key="3">
    <source>
        <dbReference type="ARBA" id="ARBA00022692"/>
    </source>
</evidence>
<sequence>MKGSDHDILSLIAQYEHEITEAVGMPLSMVRFAASFLASVVVGLLLNFVPTVKGRHIYATVTGFALLYYPFGNGVFHLFVPTILTYLVMLQFQDYSATLSWLVNFSYLIGCHVAGASGEAWKQGNVDFTGAMMVLALKLITAGVSYQDGLKKPEELSPYQQRHRLTKLPSPLEWLSFTLASGNLLAGPYFELSDYKDYMERKGPWDPKTRRPTARSQYGAGALRFLKALICLGVHFYMVQYFPVNALTTEWYYSLSIIRRAAVMWIVTVIYRFKYYFAWAVSESALIFGGFCFNGWDEKGDARWDRYSNTRISHVEFATSAAELPAHWNTCTGNFLRRYVYERLTPKGKKATFKTLLLTQLVAGIWHGLFPGYALFFATSAFMFESAKVIYRYEQGLPQRWRFIQTFPLWQFVKFLYTGFILNYSASAFLLLDFDLSFKTWNSVHFLGHFLMVAIIVVSMVNPPRKQRKKEAATADKHDQTGQAAPPIQSGPTVSDVTYTNGAETSKAAGVKEDGDAVKVD</sequence>
<evidence type="ECO:0000256" key="2">
    <source>
        <dbReference type="ARBA" id="ARBA00022679"/>
    </source>
</evidence>
<keyword evidence="3 8" id="KW-0812">Transmembrane</keyword>
<feature type="transmembrane region" description="Helical" evidence="8">
    <location>
        <begin position="444"/>
        <end position="461"/>
    </location>
</feature>